<sequence length="394" mass="43899">MDRKLFALSCLAGAVAVIVFVLPRSTLFVCEPFQLRQPPKLEGALAVNDILTKVEYILKDNISGPESILVDGGIRLFSETIQTGTQDGRILSIEGGVIRKVFRFGSIDPELCDGGFDSEAKCGRPLGLRRMNAENTLAVDTHTGIYMINFAKGQHTMILRSGTEVNGKPLKFLNDIEVVNDDVLLFTDSSTRWDRRYVMNILLEGIPNGRVLRMTRSTGQIETVMDRLFFANGIQLFPDKESFLVAETGAARIKRHWIAGPKTGETEIFVDNLPGLPDNIRPGTGETFWVALAAVRHSGRFSMYDFLADKPSLRKCILQLIPGRHGQWLLSRFRVKHSLIIRLDKEGRIIQSAHDPTGEAIEHVSEVTEAGDHLYLGSFVAPYIARLPKHLTVM</sequence>
<dbReference type="GO" id="GO:0012505">
    <property type="term" value="C:endomembrane system"/>
    <property type="evidence" value="ECO:0007669"/>
    <property type="project" value="TreeGrafter"/>
</dbReference>
<dbReference type="EMBL" id="UYRT01078130">
    <property type="protein sequence ID" value="VDN17858.1"/>
    <property type="molecule type" value="Genomic_DNA"/>
</dbReference>
<dbReference type="OrthoDB" id="5307922at2759"/>
<protein>
    <submittedName>
        <fullName evidence="7">Str_synth domain-containing protein</fullName>
    </submittedName>
</protein>
<dbReference type="AlphaFoldDB" id="A0A183DPV9"/>
<evidence type="ECO:0000313" key="7">
    <source>
        <dbReference type="WBParaSite" id="GPUH_0001076301-mRNA-1"/>
    </source>
</evidence>
<comment type="similarity">
    <text evidence="1">Belongs to the strictosidine synthase family.</text>
</comment>
<proteinExistence type="inferred from homology"/>
<dbReference type="Gene3D" id="2.120.10.30">
    <property type="entry name" value="TolB, C-terminal domain"/>
    <property type="match status" value="1"/>
</dbReference>
<dbReference type="InterPro" id="IPR011042">
    <property type="entry name" value="6-blade_b-propeller_TolB-like"/>
</dbReference>
<dbReference type="Pfam" id="PF20067">
    <property type="entry name" value="SSL_N"/>
    <property type="match status" value="1"/>
</dbReference>
<reference evidence="7" key="1">
    <citation type="submission" date="2016-06" db="UniProtKB">
        <authorList>
            <consortium name="WormBaseParasite"/>
        </authorList>
    </citation>
    <scope>IDENTIFICATION</scope>
</reference>
<reference evidence="5 6" key="2">
    <citation type="submission" date="2018-11" db="EMBL/GenBank/DDBJ databases">
        <authorList>
            <consortium name="Pathogen Informatics"/>
        </authorList>
    </citation>
    <scope>NUCLEOTIDE SEQUENCE [LARGE SCALE GENOMIC DNA]</scope>
</reference>
<evidence type="ECO:0000259" key="4">
    <source>
        <dbReference type="Pfam" id="PF03088"/>
    </source>
</evidence>
<evidence type="ECO:0000313" key="6">
    <source>
        <dbReference type="Proteomes" id="UP000271098"/>
    </source>
</evidence>
<evidence type="ECO:0000256" key="1">
    <source>
        <dbReference type="ARBA" id="ARBA00009191"/>
    </source>
</evidence>
<dbReference type="InterPro" id="IPR018119">
    <property type="entry name" value="Strictosidine_synth_cons-reg"/>
</dbReference>
<name>A0A183DPV9_9BILA</name>
<keyword evidence="6" id="KW-1185">Reference proteome</keyword>
<dbReference type="SUPFAM" id="SSF63829">
    <property type="entry name" value="Calcium-dependent phosphotriesterase"/>
    <property type="match status" value="1"/>
</dbReference>
<dbReference type="Pfam" id="PF03088">
    <property type="entry name" value="Str_synth"/>
    <property type="match status" value="1"/>
</dbReference>
<organism evidence="7">
    <name type="scientific">Gongylonema pulchrum</name>
    <dbReference type="NCBI Taxonomy" id="637853"/>
    <lineage>
        <taxon>Eukaryota</taxon>
        <taxon>Metazoa</taxon>
        <taxon>Ecdysozoa</taxon>
        <taxon>Nematoda</taxon>
        <taxon>Chromadorea</taxon>
        <taxon>Rhabditida</taxon>
        <taxon>Spirurina</taxon>
        <taxon>Spiruromorpha</taxon>
        <taxon>Spiruroidea</taxon>
        <taxon>Gongylonematidae</taxon>
        <taxon>Gongylonema</taxon>
    </lineage>
</organism>
<dbReference type="GO" id="GO:0016787">
    <property type="term" value="F:hydrolase activity"/>
    <property type="evidence" value="ECO:0007669"/>
    <property type="project" value="TreeGrafter"/>
</dbReference>
<accession>A0A183DPV9</accession>
<dbReference type="Proteomes" id="UP000271098">
    <property type="component" value="Unassembled WGS sequence"/>
</dbReference>
<evidence type="ECO:0000256" key="2">
    <source>
        <dbReference type="ARBA" id="ARBA00022553"/>
    </source>
</evidence>
<gene>
    <name evidence="5" type="ORF">GPUH_LOCUS10750</name>
</gene>
<feature type="domain" description="Strictosidine synthase conserved region" evidence="4">
    <location>
        <begin position="174"/>
        <end position="260"/>
    </location>
</feature>
<evidence type="ECO:0000313" key="5">
    <source>
        <dbReference type="EMBL" id="VDN17858.1"/>
    </source>
</evidence>
<dbReference type="PANTHER" id="PTHR10426:SF88">
    <property type="entry name" value="ADIPOCYTE PLASMA MEMBRANE-ASSOCIATED PROTEIN HEMOMUCIN-RELATED"/>
    <property type="match status" value="1"/>
</dbReference>
<dbReference type="PANTHER" id="PTHR10426">
    <property type="entry name" value="STRICTOSIDINE SYNTHASE-RELATED"/>
    <property type="match status" value="1"/>
</dbReference>
<keyword evidence="2" id="KW-0597">Phosphoprotein</keyword>
<keyword evidence="3" id="KW-0325">Glycoprotein</keyword>
<evidence type="ECO:0000256" key="3">
    <source>
        <dbReference type="ARBA" id="ARBA00023180"/>
    </source>
</evidence>
<dbReference type="WBParaSite" id="GPUH_0001076301-mRNA-1">
    <property type="protein sequence ID" value="GPUH_0001076301-mRNA-1"/>
    <property type="gene ID" value="GPUH_0001076301"/>
</dbReference>